<evidence type="ECO:0008006" key="5">
    <source>
        <dbReference type="Google" id="ProtNLM"/>
    </source>
</evidence>
<dbReference type="Proteomes" id="UP000027222">
    <property type="component" value="Unassembled WGS sequence"/>
</dbReference>
<feature type="region of interest" description="Disordered" evidence="1">
    <location>
        <begin position="43"/>
        <end position="65"/>
    </location>
</feature>
<feature type="region of interest" description="Disordered" evidence="1">
    <location>
        <begin position="186"/>
        <end position="221"/>
    </location>
</feature>
<evidence type="ECO:0000256" key="2">
    <source>
        <dbReference type="SAM" id="SignalP"/>
    </source>
</evidence>
<feature type="chain" id="PRO_5001649116" description="SCP domain-containing protein" evidence="2">
    <location>
        <begin position="20"/>
        <end position="221"/>
    </location>
</feature>
<dbReference type="AlphaFoldDB" id="A0A067SU97"/>
<gene>
    <name evidence="3" type="ORF">GALMADRAFT_143986</name>
</gene>
<proteinExistence type="predicted"/>
<reference evidence="4" key="1">
    <citation type="journal article" date="2014" name="Proc. Natl. Acad. Sci. U.S.A.">
        <title>Extensive sampling of basidiomycete genomes demonstrates inadequacy of the white-rot/brown-rot paradigm for wood decay fungi.</title>
        <authorList>
            <person name="Riley R."/>
            <person name="Salamov A.A."/>
            <person name="Brown D.W."/>
            <person name="Nagy L.G."/>
            <person name="Floudas D."/>
            <person name="Held B.W."/>
            <person name="Levasseur A."/>
            <person name="Lombard V."/>
            <person name="Morin E."/>
            <person name="Otillar R."/>
            <person name="Lindquist E.A."/>
            <person name="Sun H."/>
            <person name="LaButti K.M."/>
            <person name="Schmutz J."/>
            <person name="Jabbour D."/>
            <person name="Luo H."/>
            <person name="Baker S.E."/>
            <person name="Pisabarro A.G."/>
            <person name="Walton J.D."/>
            <person name="Blanchette R.A."/>
            <person name="Henrissat B."/>
            <person name="Martin F."/>
            <person name="Cullen D."/>
            <person name="Hibbett D.S."/>
            <person name="Grigoriev I.V."/>
        </authorList>
    </citation>
    <scope>NUCLEOTIDE SEQUENCE [LARGE SCALE GENOMIC DNA]</scope>
    <source>
        <strain evidence="4">CBS 339.88</strain>
    </source>
</reference>
<feature type="compositionally biased region" description="Polar residues" evidence="1">
    <location>
        <begin position="186"/>
        <end position="203"/>
    </location>
</feature>
<keyword evidence="2" id="KW-0732">Signal</keyword>
<evidence type="ECO:0000313" key="4">
    <source>
        <dbReference type="Proteomes" id="UP000027222"/>
    </source>
</evidence>
<dbReference type="EMBL" id="KL142393">
    <property type="protein sequence ID" value="KDR71289.1"/>
    <property type="molecule type" value="Genomic_DNA"/>
</dbReference>
<feature type="signal peptide" evidence="2">
    <location>
        <begin position="1"/>
        <end position="19"/>
    </location>
</feature>
<sequence>MRAFSLIAFATIVLGGASALTVPAKQVATNNVEQLEAREPKNPIKFSKGSKSHMDRLGLHKNSLDRQQVKDYHRQVVGQEMNHNGASSAQVVHLAHSVGSVDPKFHVTAGFWDANDKRIKSSYGNPPKKGNLHHVYADHVDPTYAHYVHQAGGHLRQSLKAANPGIRQMADITEAVRWMTWKTSRSASPEIATSSSQALSGSQIPRIPRRPDVPDTIKSAA</sequence>
<feature type="compositionally biased region" description="Basic and acidic residues" evidence="1">
    <location>
        <begin position="52"/>
        <end position="65"/>
    </location>
</feature>
<keyword evidence="4" id="KW-1185">Reference proteome</keyword>
<accession>A0A067SU97</accession>
<name>A0A067SU97_GALM3</name>
<organism evidence="3 4">
    <name type="scientific">Galerina marginata (strain CBS 339.88)</name>
    <dbReference type="NCBI Taxonomy" id="685588"/>
    <lineage>
        <taxon>Eukaryota</taxon>
        <taxon>Fungi</taxon>
        <taxon>Dikarya</taxon>
        <taxon>Basidiomycota</taxon>
        <taxon>Agaricomycotina</taxon>
        <taxon>Agaricomycetes</taxon>
        <taxon>Agaricomycetidae</taxon>
        <taxon>Agaricales</taxon>
        <taxon>Agaricineae</taxon>
        <taxon>Strophariaceae</taxon>
        <taxon>Galerina</taxon>
    </lineage>
</organism>
<dbReference type="HOGENOM" id="CLU_109016_0_0_1"/>
<evidence type="ECO:0000256" key="1">
    <source>
        <dbReference type="SAM" id="MobiDB-lite"/>
    </source>
</evidence>
<protein>
    <recommendedName>
        <fullName evidence="5">SCP domain-containing protein</fullName>
    </recommendedName>
</protein>
<evidence type="ECO:0000313" key="3">
    <source>
        <dbReference type="EMBL" id="KDR71289.1"/>
    </source>
</evidence>